<evidence type="ECO:0000313" key="15">
    <source>
        <dbReference type="EMBL" id="RXS74897.1"/>
    </source>
</evidence>
<organism evidence="15 16">
    <name type="scientific">Blautia faecicola</name>
    <dbReference type="NCBI Taxonomy" id="2509240"/>
    <lineage>
        <taxon>Bacteria</taxon>
        <taxon>Bacillati</taxon>
        <taxon>Bacillota</taxon>
        <taxon>Clostridia</taxon>
        <taxon>Lachnospirales</taxon>
        <taxon>Lachnospiraceae</taxon>
        <taxon>Blautia</taxon>
    </lineage>
</organism>
<name>A0A4Q1RGY4_9FIRM</name>
<dbReference type="InterPro" id="IPR050045">
    <property type="entry name" value="Opp2B"/>
</dbReference>
<keyword evidence="9 13" id="KW-0472">Membrane</keyword>
<evidence type="ECO:0000256" key="5">
    <source>
        <dbReference type="ARBA" id="ARBA00022692"/>
    </source>
</evidence>
<dbReference type="EMBL" id="SDKC01000001">
    <property type="protein sequence ID" value="RXS74897.1"/>
    <property type="molecule type" value="Genomic_DNA"/>
</dbReference>
<keyword evidence="4" id="KW-0533">Nickel</keyword>
<dbReference type="RefSeq" id="WP_129257444.1">
    <property type="nucleotide sequence ID" value="NZ_JBGKFY010000002.1"/>
</dbReference>
<reference evidence="15 16" key="1">
    <citation type="submission" date="2019-01" db="EMBL/GenBank/DDBJ databases">
        <title>Blautia sp. nov. KGMB01111 isolated human feces.</title>
        <authorList>
            <person name="Park J.-E."/>
            <person name="Kim J.-S."/>
            <person name="Park S.-H."/>
        </authorList>
    </citation>
    <scope>NUCLEOTIDE SEQUENCE [LARGE SCALE GENOMIC DNA]</scope>
    <source>
        <strain evidence="15 16">KGMB01111</strain>
    </source>
</reference>
<evidence type="ECO:0000256" key="6">
    <source>
        <dbReference type="ARBA" id="ARBA00022989"/>
    </source>
</evidence>
<evidence type="ECO:0000256" key="8">
    <source>
        <dbReference type="ARBA" id="ARBA00023112"/>
    </source>
</evidence>
<proteinExistence type="inferred from homology"/>
<keyword evidence="6 13" id="KW-1133">Transmembrane helix</keyword>
<protein>
    <recommendedName>
        <fullName evidence="12">Nickel import system permease protein NikB</fullName>
    </recommendedName>
</protein>
<evidence type="ECO:0000256" key="2">
    <source>
        <dbReference type="ARBA" id="ARBA00022448"/>
    </source>
</evidence>
<evidence type="ECO:0000256" key="7">
    <source>
        <dbReference type="ARBA" id="ARBA00023065"/>
    </source>
</evidence>
<keyword evidence="7" id="KW-0406">Ion transport</keyword>
<dbReference type="OrthoDB" id="9806409at2"/>
<comment type="subcellular location">
    <subcellularLocation>
        <location evidence="1 13">Cell membrane</location>
        <topology evidence="1 13">Multi-pass membrane protein</topology>
    </subcellularLocation>
</comment>
<evidence type="ECO:0000256" key="9">
    <source>
        <dbReference type="ARBA" id="ARBA00023136"/>
    </source>
</evidence>
<feature type="transmembrane region" description="Helical" evidence="13">
    <location>
        <begin position="278"/>
        <end position="300"/>
    </location>
</feature>
<feature type="domain" description="ABC transmembrane type-1" evidence="14">
    <location>
        <begin position="98"/>
        <end position="300"/>
    </location>
</feature>
<comment type="caution">
    <text evidence="15">The sequence shown here is derived from an EMBL/GenBank/DDBJ whole genome shotgun (WGS) entry which is preliminary data.</text>
</comment>
<sequence>MKKYVSHRFLQLIPILLGITFLSFAMMRLAGSDVVTEMYQNRGTEVSQEIIDAKRAELGLDQPFLIQYGRWLGGMLTGDMGESYMTGKPVFSTFLSKLPATLLLTALAIGLTILVSIPLGILAAVTHDKIPDLILRFFSFIGNALPNFFVAMLLMQLLSIKLQLLPVISDGVTLKSALMPALTLAISMSAKYMRQVRAAVLEEWNKDYVQGARARGVRRRVILWKNVMQSSMLTIITLLALSIGNLLGGTAIIESIFMWDGVGKLAVDAITMRDYPVIQAYVVWMAIIYVLVNLFTDLLYHRLDPRIRLGVTKG</sequence>
<dbReference type="SUPFAM" id="SSF161098">
    <property type="entry name" value="MetI-like"/>
    <property type="match status" value="1"/>
</dbReference>
<dbReference type="PANTHER" id="PTHR43163">
    <property type="entry name" value="DIPEPTIDE TRANSPORT SYSTEM PERMEASE PROTEIN DPPB-RELATED"/>
    <property type="match status" value="1"/>
</dbReference>
<accession>A0A4Q1RGY4</accession>
<dbReference type="CDD" id="cd06261">
    <property type="entry name" value="TM_PBP2"/>
    <property type="match status" value="1"/>
</dbReference>
<feature type="transmembrane region" description="Helical" evidence="13">
    <location>
        <begin position="12"/>
        <end position="31"/>
    </location>
</feature>
<dbReference type="InterPro" id="IPR000515">
    <property type="entry name" value="MetI-like"/>
</dbReference>
<feature type="transmembrane region" description="Helical" evidence="13">
    <location>
        <begin position="137"/>
        <end position="158"/>
    </location>
</feature>
<dbReference type="Gene3D" id="1.10.3720.10">
    <property type="entry name" value="MetI-like"/>
    <property type="match status" value="1"/>
</dbReference>
<comment type="subunit">
    <text evidence="11">The complex is composed of two ATP-binding proteins (NikD and NikE), two transmembrane proteins (NikB and NikC) and a solute-binding protein (NikA).</text>
</comment>
<evidence type="ECO:0000259" key="14">
    <source>
        <dbReference type="PROSITE" id="PS50928"/>
    </source>
</evidence>
<comment type="similarity">
    <text evidence="10">Belongs to the binding-protein-dependent transport system permease family. OppBC subfamily.</text>
</comment>
<feature type="transmembrane region" description="Helical" evidence="13">
    <location>
        <begin position="233"/>
        <end position="258"/>
    </location>
</feature>
<dbReference type="Pfam" id="PF19300">
    <property type="entry name" value="BPD_transp_1_N"/>
    <property type="match status" value="1"/>
</dbReference>
<feature type="transmembrane region" description="Helical" evidence="13">
    <location>
        <begin position="102"/>
        <end position="125"/>
    </location>
</feature>
<keyword evidence="5 13" id="KW-0812">Transmembrane</keyword>
<dbReference type="NCBIfam" id="NF045470">
    <property type="entry name" value="Opp2B"/>
    <property type="match status" value="1"/>
</dbReference>
<dbReference type="AlphaFoldDB" id="A0A4Q1RGY4"/>
<evidence type="ECO:0000256" key="1">
    <source>
        <dbReference type="ARBA" id="ARBA00004651"/>
    </source>
</evidence>
<evidence type="ECO:0000256" key="4">
    <source>
        <dbReference type="ARBA" id="ARBA00022596"/>
    </source>
</evidence>
<dbReference type="PANTHER" id="PTHR43163:SF6">
    <property type="entry name" value="DIPEPTIDE TRANSPORT SYSTEM PERMEASE PROTEIN DPPB-RELATED"/>
    <property type="match status" value="1"/>
</dbReference>
<keyword evidence="2 13" id="KW-0813">Transport</keyword>
<dbReference type="PROSITE" id="PS50928">
    <property type="entry name" value="ABC_TM1"/>
    <property type="match status" value="1"/>
</dbReference>
<dbReference type="GO" id="GO:0005886">
    <property type="term" value="C:plasma membrane"/>
    <property type="evidence" value="ECO:0007669"/>
    <property type="project" value="UniProtKB-SubCell"/>
</dbReference>
<evidence type="ECO:0000256" key="12">
    <source>
        <dbReference type="ARBA" id="ARBA00044774"/>
    </source>
</evidence>
<keyword evidence="16" id="KW-1185">Reference proteome</keyword>
<evidence type="ECO:0000256" key="10">
    <source>
        <dbReference type="ARBA" id="ARBA00024202"/>
    </source>
</evidence>
<dbReference type="GO" id="GO:0015099">
    <property type="term" value="F:nickel cation transmembrane transporter activity"/>
    <property type="evidence" value="ECO:0007669"/>
    <property type="project" value="InterPro"/>
</dbReference>
<dbReference type="Proteomes" id="UP000290106">
    <property type="component" value="Unassembled WGS sequence"/>
</dbReference>
<dbReference type="InterPro" id="IPR045621">
    <property type="entry name" value="BPD_transp_1_N"/>
</dbReference>
<evidence type="ECO:0000256" key="11">
    <source>
        <dbReference type="ARBA" id="ARBA00038669"/>
    </source>
</evidence>
<keyword evidence="3" id="KW-1003">Cell membrane</keyword>
<feature type="transmembrane region" description="Helical" evidence="13">
    <location>
        <begin position="164"/>
        <end position="187"/>
    </location>
</feature>
<gene>
    <name evidence="15" type="ORF">ETP43_06465</name>
</gene>
<evidence type="ECO:0000256" key="3">
    <source>
        <dbReference type="ARBA" id="ARBA00022475"/>
    </source>
</evidence>
<dbReference type="InterPro" id="IPR035906">
    <property type="entry name" value="MetI-like_sf"/>
</dbReference>
<evidence type="ECO:0000313" key="16">
    <source>
        <dbReference type="Proteomes" id="UP000290106"/>
    </source>
</evidence>
<dbReference type="GO" id="GO:0071916">
    <property type="term" value="F:dipeptide transmembrane transporter activity"/>
    <property type="evidence" value="ECO:0007669"/>
    <property type="project" value="TreeGrafter"/>
</dbReference>
<dbReference type="Pfam" id="PF00528">
    <property type="entry name" value="BPD_transp_1"/>
    <property type="match status" value="1"/>
</dbReference>
<keyword evidence="8" id="KW-0921">Nickel transport</keyword>
<evidence type="ECO:0000256" key="13">
    <source>
        <dbReference type="RuleBase" id="RU363032"/>
    </source>
</evidence>